<gene>
    <name evidence="1" type="ORF">CITCOLO1_LOCUS15524</name>
</gene>
<reference evidence="1 2" key="1">
    <citation type="submission" date="2024-03" db="EMBL/GenBank/DDBJ databases">
        <authorList>
            <person name="Gkanogiannis A."/>
            <person name="Becerra Lopez-Lavalle L."/>
        </authorList>
    </citation>
    <scope>NUCLEOTIDE SEQUENCE [LARGE SCALE GENOMIC DNA]</scope>
</reference>
<accession>A0ABP0YS48</accession>
<evidence type="ECO:0000313" key="2">
    <source>
        <dbReference type="Proteomes" id="UP001642487"/>
    </source>
</evidence>
<name>A0ABP0YS48_9ROSI</name>
<organism evidence="1 2">
    <name type="scientific">Citrullus colocynthis</name>
    <name type="common">colocynth</name>
    <dbReference type="NCBI Taxonomy" id="252529"/>
    <lineage>
        <taxon>Eukaryota</taxon>
        <taxon>Viridiplantae</taxon>
        <taxon>Streptophyta</taxon>
        <taxon>Embryophyta</taxon>
        <taxon>Tracheophyta</taxon>
        <taxon>Spermatophyta</taxon>
        <taxon>Magnoliopsida</taxon>
        <taxon>eudicotyledons</taxon>
        <taxon>Gunneridae</taxon>
        <taxon>Pentapetalae</taxon>
        <taxon>rosids</taxon>
        <taxon>fabids</taxon>
        <taxon>Cucurbitales</taxon>
        <taxon>Cucurbitaceae</taxon>
        <taxon>Benincaseae</taxon>
        <taxon>Citrullus</taxon>
    </lineage>
</organism>
<evidence type="ECO:0000313" key="1">
    <source>
        <dbReference type="EMBL" id="CAK9323344.1"/>
    </source>
</evidence>
<keyword evidence="2" id="KW-1185">Reference proteome</keyword>
<dbReference type="Proteomes" id="UP001642487">
    <property type="component" value="Chromosome 5"/>
</dbReference>
<proteinExistence type="predicted"/>
<dbReference type="Gene3D" id="1.10.510.10">
    <property type="entry name" value="Transferase(Phosphotransferase) domain 1"/>
    <property type="match status" value="1"/>
</dbReference>
<sequence>MIIGKRPTNDTFNNNVDIHLFTTMALPQNALGIIDPLVLFEERHEEENEYIHVKAIKSGNDDRELVPRWMEECLVSIMKIWLACSMKVPRERASSINVVVNELQAIKNSYLEFKKTHCRFHKYLLPQA</sequence>
<protein>
    <submittedName>
        <fullName evidence="1">Uncharacterized protein</fullName>
    </submittedName>
</protein>
<dbReference type="EMBL" id="OZ021739">
    <property type="protein sequence ID" value="CAK9323344.1"/>
    <property type="molecule type" value="Genomic_DNA"/>
</dbReference>